<dbReference type="InterPro" id="IPR053398">
    <property type="entry name" value="HPT_OtnI_isomerases"/>
</dbReference>
<evidence type="ECO:0000313" key="6">
    <source>
        <dbReference type="Proteomes" id="UP000541185"/>
    </source>
</evidence>
<dbReference type="FunFam" id="3.20.20.150:FF:000007">
    <property type="entry name" value="Hydroxypyruvate isomerase"/>
    <property type="match status" value="1"/>
</dbReference>
<feature type="active site" description="Proton donor/acceptor" evidence="3">
    <location>
        <position position="143"/>
    </location>
</feature>
<dbReference type="PANTHER" id="PTHR43489">
    <property type="entry name" value="ISOMERASE"/>
    <property type="match status" value="1"/>
</dbReference>
<dbReference type="PIRSF" id="PIRSF006241">
    <property type="entry name" value="HyI"/>
    <property type="match status" value="1"/>
</dbReference>
<dbReference type="InterPro" id="IPR036237">
    <property type="entry name" value="Xyl_isomerase-like_sf"/>
</dbReference>
<evidence type="ECO:0000256" key="2">
    <source>
        <dbReference type="PIRNR" id="PIRNR006241"/>
    </source>
</evidence>
<gene>
    <name evidence="5" type="ORF">HHL11_02285</name>
</gene>
<organism evidence="5 6">
    <name type="scientific">Ramlibacter agri</name>
    <dbReference type="NCBI Taxonomy" id="2728837"/>
    <lineage>
        <taxon>Bacteria</taxon>
        <taxon>Pseudomonadati</taxon>
        <taxon>Pseudomonadota</taxon>
        <taxon>Betaproteobacteria</taxon>
        <taxon>Burkholderiales</taxon>
        <taxon>Comamonadaceae</taxon>
        <taxon>Ramlibacter</taxon>
    </lineage>
</organism>
<evidence type="ECO:0000259" key="4">
    <source>
        <dbReference type="Pfam" id="PF01261"/>
    </source>
</evidence>
<sequence>MPKFAANLSMLYPEHAFLDRFAAAARDGFRAVEFLFPYEHEPRELAARLQDHGLQQVLFNAPPGDWNGGERGLACLAGREAEFRAGIADALRYAQALACPRVHVMAGLVPDGQERAALRATYVANVRWAAAEAARQGVNLLLEPINTRDIPRFFLNRQDHAHELVQEIGAANVQVQMDLYHCQIVEGDVAMKIRQYLPTGRVGHFQIAGVPQRHEPDLGELNYDYLFGVIDEVSAACGWDGWIGCEYRPARGPAAGGTSQGLGWLRKWR</sequence>
<dbReference type="SUPFAM" id="SSF51658">
    <property type="entry name" value="Xylose isomerase-like"/>
    <property type="match status" value="1"/>
</dbReference>
<evidence type="ECO:0000256" key="1">
    <source>
        <dbReference type="ARBA" id="ARBA00023235"/>
    </source>
</evidence>
<name>A0A848H0F0_9BURK</name>
<dbReference type="InterPro" id="IPR026040">
    <property type="entry name" value="HyI-like"/>
</dbReference>
<evidence type="ECO:0000256" key="3">
    <source>
        <dbReference type="PIRSR" id="PIRSR006241-50"/>
    </source>
</evidence>
<reference evidence="5 6" key="1">
    <citation type="submission" date="2020-04" db="EMBL/GenBank/DDBJ databases">
        <title>Ramlibacter sp. G-1-2-2 isolated from soil.</title>
        <authorList>
            <person name="Dahal R.H."/>
        </authorList>
    </citation>
    <scope>NUCLEOTIDE SEQUENCE [LARGE SCALE GENOMIC DNA]</scope>
    <source>
        <strain evidence="5 6">G-1-2-2</strain>
    </source>
</reference>
<comment type="caution">
    <text evidence="5">The sequence shown here is derived from an EMBL/GenBank/DDBJ whole genome shotgun (WGS) entry which is preliminary data.</text>
</comment>
<feature type="active site" description="Proton donor/acceptor" evidence="3">
    <location>
        <position position="246"/>
    </location>
</feature>
<dbReference type="GO" id="GO:0046487">
    <property type="term" value="P:glyoxylate metabolic process"/>
    <property type="evidence" value="ECO:0007669"/>
    <property type="project" value="TreeGrafter"/>
</dbReference>
<dbReference type="GO" id="GO:0008903">
    <property type="term" value="F:hydroxypyruvate isomerase activity"/>
    <property type="evidence" value="ECO:0007669"/>
    <property type="project" value="TreeGrafter"/>
</dbReference>
<dbReference type="InterPro" id="IPR013022">
    <property type="entry name" value="Xyl_isomerase-like_TIM-brl"/>
</dbReference>
<keyword evidence="6" id="KW-1185">Reference proteome</keyword>
<dbReference type="NCBIfam" id="NF043033">
    <property type="entry name" value="OxoTetrIsom"/>
    <property type="match status" value="1"/>
</dbReference>
<feature type="domain" description="Xylose isomerase-like TIM barrel" evidence="4">
    <location>
        <begin position="21"/>
        <end position="267"/>
    </location>
</feature>
<dbReference type="EMBL" id="JABBFX010000001">
    <property type="protein sequence ID" value="NML42560.1"/>
    <property type="molecule type" value="Genomic_DNA"/>
</dbReference>
<keyword evidence="5" id="KW-0670">Pyruvate</keyword>
<dbReference type="RefSeq" id="WP_169416763.1">
    <property type="nucleotide sequence ID" value="NZ_JABBFX010000001.1"/>
</dbReference>
<dbReference type="PANTHER" id="PTHR43489:SF13">
    <property type="entry name" value="HYDROXYPYRUVATE ISOMERASE"/>
    <property type="match status" value="1"/>
</dbReference>
<dbReference type="Pfam" id="PF01261">
    <property type="entry name" value="AP_endonuc_2"/>
    <property type="match status" value="1"/>
</dbReference>
<dbReference type="Proteomes" id="UP000541185">
    <property type="component" value="Unassembled WGS sequence"/>
</dbReference>
<proteinExistence type="inferred from homology"/>
<keyword evidence="1 2" id="KW-0413">Isomerase</keyword>
<protein>
    <submittedName>
        <fullName evidence="5">Hydroxypyruvate isomerase family protein</fullName>
    </submittedName>
</protein>
<accession>A0A848H0F0</accession>
<comment type="similarity">
    <text evidence="2">Belongs to the hyi family.</text>
</comment>
<evidence type="ECO:0000313" key="5">
    <source>
        <dbReference type="EMBL" id="NML42560.1"/>
    </source>
</evidence>
<dbReference type="InterPro" id="IPR050417">
    <property type="entry name" value="Sugar_Epim/Isomerase"/>
</dbReference>
<dbReference type="Gene3D" id="3.20.20.150">
    <property type="entry name" value="Divalent-metal-dependent TIM barrel enzymes"/>
    <property type="match status" value="1"/>
</dbReference>
<dbReference type="AlphaFoldDB" id="A0A848H0F0"/>